<name>A0A5D4H5C4_9SPHI</name>
<dbReference type="RefSeq" id="WP_148919474.1">
    <property type="nucleotide sequence ID" value="NZ_VTAV01000007.1"/>
</dbReference>
<evidence type="ECO:0000313" key="1">
    <source>
        <dbReference type="EMBL" id="TYR35807.1"/>
    </source>
</evidence>
<sequence>MKRIIACGRYIYIGLLAALIVIGFSSCEKEERTSERLEQSMGLYTTSASLLIGEEITIEPKFAPGVTPKRTYEWTADNPEIITMEMNENYALTITALSEGTTNLTIASTDGVLSVRCPVQVIDGTVDVNINFGSGTNASFTDGWNLLSVFLDGGEIPDLLTKKGYSTNISMTVTQRFNTSGNSGEAETDTELDMPSSVSASFFYGNSGTTMNGLTTGQSVLTLAGFDTSKAYDFYFFGSSTFAGTRSARYTVAGVNEESTELNASLNTSNVAYIPGIQPDENGEIIITVAAAEGNATAQKLYYINAMRFTAVE</sequence>
<organism evidence="1 2">
    <name type="scientific">Sphingobacterium phlebotomi</name>
    <dbReference type="NCBI Taxonomy" id="2605433"/>
    <lineage>
        <taxon>Bacteria</taxon>
        <taxon>Pseudomonadati</taxon>
        <taxon>Bacteroidota</taxon>
        <taxon>Sphingobacteriia</taxon>
        <taxon>Sphingobacteriales</taxon>
        <taxon>Sphingobacteriaceae</taxon>
        <taxon>Sphingobacterium</taxon>
    </lineage>
</organism>
<dbReference type="EMBL" id="VTAV01000007">
    <property type="protein sequence ID" value="TYR35807.1"/>
    <property type="molecule type" value="Genomic_DNA"/>
</dbReference>
<accession>A0A5D4H5C4</accession>
<dbReference type="AlphaFoldDB" id="A0A5D4H5C4"/>
<gene>
    <name evidence="1" type="ORF">FXV77_12065</name>
</gene>
<dbReference type="Gene3D" id="2.60.40.1080">
    <property type="match status" value="1"/>
</dbReference>
<evidence type="ECO:0000313" key="2">
    <source>
        <dbReference type="Proteomes" id="UP000322362"/>
    </source>
</evidence>
<reference evidence="1 2" key="1">
    <citation type="submission" date="2019-08" db="EMBL/GenBank/DDBJ databases">
        <title>Phlebobacter frassis gen. nov. sp. nov., a new member of family Sphingobacteriaceae isolated from sand fly rearing media.</title>
        <authorList>
            <person name="Kakumanu M.L."/>
            <person name="Marayati B.F."/>
            <person name="Wada-Katsumata A."/>
            <person name="Wasserberg G."/>
            <person name="Schal C."/>
            <person name="Apperson C.S."/>
            <person name="Ponnusamy L."/>
        </authorList>
    </citation>
    <scope>NUCLEOTIDE SEQUENCE [LARGE SCALE GENOMIC DNA]</scope>
    <source>
        <strain evidence="1 2">SSI9</strain>
    </source>
</reference>
<protein>
    <recommendedName>
        <fullName evidence="3">Ig-like domain-containing protein</fullName>
    </recommendedName>
</protein>
<keyword evidence="2" id="KW-1185">Reference proteome</keyword>
<comment type="caution">
    <text evidence="1">The sequence shown here is derived from an EMBL/GenBank/DDBJ whole genome shotgun (WGS) entry which is preliminary data.</text>
</comment>
<proteinExistence type="predicted"/>
<dbReference type="Proteomes" id="UP000322362">
    <property type="component" value="Unassembled WGS sequence"/>
</dbReference>
<dbReference type="PROSITE" id="PS51257">
    <property type="entry name" value="PROKAR_LIPOPROTEIN"/>
    <property type="match status" value="1"/>
</dbReference>
<evidence type="ECO:0008006" key="3">
    <source>
        <dbReference type="Google" id="ProtNLM"/>
    </source>
</evidence>